<reference evidence="4" key="2">
    <citation type="submission" date="2021-04" db="EMBL/GenBank/DDBJ databases">
        <authorList>
            <person name="Podell S."/>
        </authorList>
    </citation>
    <scope>NUCLEOTIDE SEQUENCE</scope>
    <source>
        <strain evidence="4">Hildebrandi</strain>
    </source>
</reference>
<dbReference type="GO" id="GO:0003746">
    <property type="term" value="F:translation elongation factor activity"/>
    <property type="evidence" value="ECO:0007669"/>
    <property type="project" value="UniProtKB-KW"/>
</dbReference>
<dbReference type="GO" id="GO:0003723">
    <property type="term" value="F:RNA binding"/>
    <property type="evidence" value="ECO:0007669"/>
    <property type="project" value="InterPro"/>
</dbReference>
<keyword evidence="4" id="KW-0648">Protein biosynthesis</keyword>
<dbReference type="InterPro" id="IPR006224">
    <property type="entry name" value="PsdUridine_synth_RluA-like_CS"/>
</dbReference>
<dbReference type="GO" id="GO:0005525">
    <property type="term" value="F:GTP binding"/>
    <property type="evidence" value="ECO:0007669"/>
    <property type="project" value="InterPro"/>
</dbReference>
<gene>
    <name evidence="4" type="ORF">IV203_038140</name>
</gene>
<sequence length="1196" mass="133430">MPSARDDTCENGNADHARMEIPLCRKISIIHEEEEFVVINKPFNLRSVPGHAKNDTTFDEDVALQEGKSDKRKRKMQQTSYSNDEPKDGEDSSHPEGNPRRTAQEAWVLALNGLPKDIAAISQVPSNLSAEHSTLMTRVVSDLVKSSHNSIPRKRNLFVKYIQRNQKRLLRGVSVSTPMELDLVANELHEVIQARMKDYMNLPQATSPEESALGQLESLHGTRNVGGRGAFHVVHRLDCETSGVMVFAKSRVAASFLCKAWRAQSHMVSNSYVADTKAPGVEKVYVAMVREWPPYHQRNEASGMIDVPLEPSKTERLKWQVAGCSNAKAKPSQTKWRVLSHNQILPDWYDVIYESANGDRSVLGEDSKMKTKMTGFILELRPLTGRTHQLRVHCAHIGSGIVGDSLYGKDRLSDPYLYDPNNTCNNEEDGPRLMLHACKLTFPWPRNEHDKNRCEPQFCTFSVWPKCQKQRTNLRFLDFSVVFCFLASRTVIKKKKNELLADKYFVKMRRESPSDKRSIAVVPPEDEKGNVEYKRQLHNCTPARLEKLKTQMSFRLDEGNGGCMYRIGVEDNGCHSLMDYAECAETAKVLEYLARSLNAVVLERKMIQNEIVRNADGFPVKVRSENGNGDAVLEVLEPSLLGDGTEHFNEDNPYNNRHHDHREDEEVKHNGHETQPKLDKEPGVITRCELTIQRVETHLLDPSPISGMPVASGKGSGKASNDSPSKGKSTHSDGGSNGEHMSVGETLSARNIRVAVVGNVDAGKSTMIGTLTSSMLDDGRGSSRTSIMKHRHEIESGRTSTASSHLMGFRSTGQAIAGKDTVRARRKSEDEVVRESYRVITLMDLAGHEKYLKTTIHGVASGMADYALILVNSRHPPTHMTHHHLNLCVSFGIHVIIIFTKVDGCPEHAFKTSKSEVIKLLRAPDIGKRPFEVRCEQDIATCMGKLQTLAPMISTSCVTGEGIDLLQKMLFSLPKRRRHERKSDRPFEFLVEDIFNVPGVGSVVSGFVNAGSLTVGSNAHVYVGPTDDGTFLRTVAKSAHIARINTAHVTSGQSACLALALTKDLRKKLRRGMVVLMESPQSTREFEAEICVLKGEGTTIRKSYQAYVHILNVRQSAFARKIEMINNNSSGMLSSHTALYGEDNEIVLRPGCRAKVRFEFAQRPEYVRPGMRMLFRDGRVRGVGLITSVPVAEPAH</sequence>
<dbReference type="AlphaFoldDB" id="A0A9K3LMV8"/>
<feature type="region of interest" description="Disordered" evidence="1">
    <location>
        <begin position="699"/>
        <end position="746"/>
    </location>
</feature>
<comment type="caution">
    <text evidence="4">The sequence shown here is derived from an EMBL/GenBank/DDBJ whole genome shotgun (WGS) entry which is preliminary data.</text>
</comment>
<dbReference type="CDD" id="cd03708">
    <property type="entry name" value="GTPBP_III"/>
    <property type="match status" value="1"/>
</dbReference>
<dbReference type="CDD" id="cd02869">
    <property type="entry name" value="PseudoU_synth_RluA_like"/>
    <property type="match status" value="1"/>
</dbReference>
<dbReference type="GO" id="GO:0003924">
    <property type="term" value="F:GTPase activity"/>
    <property type="evidence" value="ECO:0007669"/>
    <property type="project" value="InterPro"/>
</dbReference>
<protein>
    <submittedName>
        <fullName evidence="4">Elongation factor Tu</fullName>
    </submittedName>
</protein>
<dbReference type="InterPro" id="IPR006145">
    <property type="entry name" value="PsdUridine_synth_RsuA/RluA"/>
</dbReference>
<evidence type="ECO:0000313" key="5">
    <source>
        <dbReference type="Proteomes" id="UP000693970"/>
    </source>
</evidence>
<dbReference type="InterPro" id="IPR050055">
    <property type="entry name" value="EF-Tu_GTPase"/>
</dbReference>
<evidence type="ECO:0000259" key="2">
    <source>
        <dbReference type="Pfam" id="PF00009"/>
    </source>
</evidence>
<dbReference type="OrthoDB" id="1727108at2759"/>
<dbReference type="PROSITE" id="PS01129">
    <property type="entry name" value="PSI_RLU"/>
    <property type="match status" value="1"/>
</dbReference>
<dbReference type="GO" id="GO:0009982">
    <property type="term" value="F:pseudouridine synthase activity"/>
    <property type="evidence" value="ECO:0007669"/>
    <property type="project" value="InterPro"/>
</dbReference>
<dbReference type="PANTHER" id="PTHR43721">
    <property type="entry name" value="ELONGATION FACTOR TU-RELATED"/>
    <property type="match status" value="1"/>
</dbReference>
<feature type="domain" description="Tr-type G" evidence="2">
    <location>
        <begin position="751"/>
        <end position="971"/>
    </location>
</feature>
<feature type="compositionally biased region" description="Basic and acidic residues" evidence="1">
    <location>
        <begin position="84"/>
        <end position="100"/>
    </location>
</feature>
<feature type="region of interest" description="Disordered" evidence="1">
    <location>
        <begin position="51"/>
        <end position="100"/>
    </location>
</feature>
<keyword evidence="5" id="KW-1185">Reference proteome</keyword>
<proteinExistence type="predicted"/>
<feature type="domain" description="Pseudouridine synthase RsuA/RluA-like" evidence="3">
    <location>
        <begin position="229"/>
        <end position="396"/>
    </location>
</feature>
<evidence type="ECO:0000256" key="1">
    <source>
        <dbReference type="SAM" id="MobiDB-lite"/>
    </source>
</evidence>
<dbReference type="GO" id="GO:0001522">
    <property type="term" value="P:pseudouridine synthesis"/>
    <property type="evidence" value="ECO:0007669"/>
    <property type="project" value="InterPro"/>
</dbReference>
<organism evidence="4 5">
    <name type="scientific">Nitzschia inconspicua</name>
    <dbReference type="NCBI Taxonomy" id="303405"/>
    <lineage>
        <taxon>Eukaryota</taxon>
        <taxon>Sar</taxon>
        <taxon>Stramenopiles</taxon>
        <taxon>Ochrophyta</taxon>
        <taxon>Bacillariophyta</taxon>
        <taxon>Bacillariophyceae</taxon>
        <taxon>Bacillariophycidae</taxon>
        <taxon>Bacillariales</taxon>
        <taxon>Bacillariaceae</taxon>
        <taxon>Nitzschia</taxon>
    </lineage>
</organism>
<dbReference type="Pfam" id="PF00009">
    <property type="entry name" value="GTP_EFTU"/>
    <property type="match status" value="1"/>
</dbReference>
<feature type="region of interest" description="Disordered" evidence="1">
    <location>
        <begin position="642"/>
        <end position="685"/>
    </location>
</feature>
<feature type="compositionally biased region" description="Basic and acidic residues" evidence="1">
    <location>
        <begin position="661"/>
        <end position="682"/>
    </location>
</feature>
<feature type="compositionally biased region" description="Polar residues" evidence="1">
    <location>
        <begin position="718"/>
        <end position="727"/>
    </location>
</feature>
<reference evidence="4" key="1">
    <citation type="journal article" date="2021" name="Sci. Rep.">
        <title>Diploid genomic architecture of Nitzschia inconspicua, an elite biomass production diatom.</title>
        <authorList>
            <person name="Oliver A."/>
            <person name="Podell S."/>
            <person name="Pinowska A."/>
            <person name="Traller J.C."/>
            <person name="Smith S.R."/>
            <person name="McClure R."/>
            <person name="Beliaev A."/>
            <person name="Bohutskyi P."/>
            <person name="Hill E.A."/>
            <person name="Rabines A."/>
            <person name="Zheng H."/>
            <person name="Allen L.Z."/>
            <person name="Kuo A."/>
            <person name="Grigoriev I.V."/>
            <person name="Allen A.E."/>
            <person name="Hazlebeck D."/>
            <person name="Allen E.E."/>
        </authorList>
    </citation>
    <scope>NUCLEOTIDE SEQUENCE</scope>
    <source>
        <strain evidence="4">Hildebrandi</strain>
    </source>
</reference>
<dbReference type="Pfam" id="PF00849">
    <property type="entry name" value="PseudoU_synth_2"/>
    <property type="match status" value="1"/>
</dbReference>
<dbReference type="InterPro" id="IPR000795">
    <property type="entry name" value="T_Tr_GTP-bd_dom"/>
</dbReference>
<name>A0A9K3LMV8_9STRA</name>
<evidence type="ECO:0000259" key="3">
    <source>
        <dbReference type="Pfam" id="PF00849"/>
    </source>
</evidence>
<keyword evidence="4" id="KW-0251">Elongation factor</keyword>
<accession>A0A9K3LMV8</accession>
<dbReference type="Proteomes" id="UP000693970">
    <property type="component" value="Unassembled WGS sequence"/>
</dbReference>
<dbReference type="EMBL" id="JAGRRH010000009">
    <property type="protein sequence ID" value="KAG7364937.1"/>
    <property type="molecule type" value="Genomic_DNA"/>
</dbReference>
<dbReference type="CDD" id="cd03694">
    <property type="entry name" value="GTPBP_II"/>
    <property type="match status" value="1"/>
</dbReference>
<dbReference type="PANTHER" id="PTHR43721:SF9">
    <property type="entry name" value="GTP-BINDING PROTEIN 1"/>
    <property type="match status" value="1"/>
</dbReference>
<evidence type="ECO:0000313" key="4">
    <source>
        <dbReference type="EMBL" id="KAG7364937.1"/>
    </source>
</evidence>